<organism evidence="2 3">
    <name type="scientific">Nocardia puris</name>
    <dbReference type="NCBI Taxonomy" id="208602"/>
    <lineage>
        <taxon>Bacteria</taxon>
        <taxon>Bacillati</taxon>
        <taxon>Actinomycetota</taxon>
        <taxon>Actinomycetes</taxon>
        <taxon>Mycobacteriales</taxon>
        <taxon>Nocardiaceae</taxon>
        <taxon>Nocardia</taxon>
    </lineage>
</organism>
<reference evidence="2 3" key="1">
    <citation type="submission" date="2018-06" db="EMBL/GenBank/DDBJ databases">
        <title>Genomic Encyclopedia of Type Strains, Phase IV (KMG-IV): sequencing the most valuable type-strain genomes for metagenomic binning, comparative biology and taxonomic classification.</title>
        <authorList>
            <person name="Goeker M."/>
        </authorList>
    </citation>
    <scope>NUCLEOTIDE SEQUENCE [LARGE SCALE GENOMIC DNA]</scope>
    <source>
        <strain evidence="2 3">DSM 44599</strain>
    </source>
</reference>
<keyword evidence="1" id="KW-1133">Transmembrane helix</keyword>
<feature type="transmembrane region" description="Helical" evidence="1">
    <location>
        <begin position="6"/>
        <end position="30"/>
    </location>
</feature>
<name>A0A366E3W0_9NOCA</name>
<evidence type="ECO:0000313" key="2">
    <source>
        <dbReference type="EMBL" id="RBO96997.1"/>
    </source>
</evidence>
<evidence type="ECO:0000313" key="3">
    <source>
        <dbReference type="Proteomes" id="UP000252586"/>
    </source>
</evidence>
<gene>
    <name evidence="2" type="ORF">DFR74_1011016</name>
</gene>
<keyword evidence="1" id="KW-0472">Membrane</keyword>
<proteinExistence type="predicted"/>
<comment type="caution">
    <text evidence="2">The sequence shown here is derived from an EMBL/GenBank/DDBJ whole genome shotgun (WGS) entry which is preliminary data.</text>
</comment>
<dbReference type="Proteomes" id="UP000252586">
    <property type="component" value="Unassembled WGS sequence"/>
</dbReference>
<keyword evidence="1" id="KW-0812">Transmembrane</keyword>
<accession>A0A366E3W0</accession>
<dbReference type="AlphaFoldDB" id="A0A366E3W0"/>
<sequence length="71" mass="7736">MLDNGIVRTIGVLLAPAGLVCTVGFALVVAGIEGHVRVVEEPYLRRVHGDRYRDHTAEVGRFVPLLGRTAR</sequence>
<dbReference type="STRING" id="1210090.GCA_001613185_03661"/>
<dbReference type="EMBL" id="QNRE01000001">
    <property type="protein sequence ID" value="RBO96997.1"/>
    <property type="molecule type" value="Genomic_DNA"/>
</dbReference>
<evidence type="ECO:0000256" key="1">
    <source>
        <dbReference type="SAM" id="Phobius"/>
    </source>
</evidence>
<keyword evidence="3" id="KW-1185">Reference proteome</keyword>
<protein>
    <submittedName>
        <fullName evidence="2">Uncharacterized protein</fullName>
    </submittedName>
</protein>